<feature type="domain" description="ABC-2 type transporter transmembrane" evidence="6">
    <location>
        <begin position="72"/>
        <end position="247"/>
    </location>
</feature>
<dbReference type="Proteomes" id="UP000018895">
    <property type="component" value="Unassembled WGS sequence"/>
</dbReference>
<keyword evidence="3 5" id="KW-1133">Transmembrane helix</keyword>
<comment type="subcellular location">
    <subcellularLocation>
        <location evidence="1">Membrane</location>
        <topology evidence="1">Multi-pass membrane protein</topology>
    </subcellularLocation>
</comment>
<proteinExistence type="predicted"/>
<sequence length="259" mass="29620">MNSMHREERIFNMKKIVLFLKGDIRSTIRDPLMLFVFTIPFLMYLLVTFGLPYVDQQIVQFSHFQLMDHRVFIVAMIMTMVPMMVGMLTGYLLLDEKDDGILQYMEVTPLKKAGYIWYRVSLPAFLSFMITMVMACILLFREPVHWSVLVAAVVVVSLLGPVITMYLASFAQNKVEGIAYTKLINLVMIAPVVTYLFDGWWTWIGYVIPLTWGVEAFIVAMNGNGSVNSMNVVILITGGVAVTLGWLYVLYLNFQRSVH</sequence>
<evidence type="ECO:0000313" key="8">
    <source>
        <dbReference type="Proteomes" id="UP000018895"/>
    </source>
</evidence>
<evidence type="ECO:0000256" key="2">
    <source>
        <dbReference type="ARBA" id="ARBA00022692"/>
    </source>
</evidence>
<evidence type="ECO:0000256" key="3">
    <source>
        <dbReference type="ARBA" id="ARBA00022989"/>
    </source>
</evidence>
<dbReference type="GO" id="GO:0016020">
    <property type="term" value="C:membrane"/>
    <property type="evidence" value="ECO:0007669"/>
    <property type="project" value="UniProtKB-SubCell"/>
</dbReference>
<feature type="transmembrane region" description="Helical" evidence="5">
    <location>
        <begin position="232"/>
        <end position="251"/>
    </location>
</feature>
<evidence type="ECO:0000313" key="7">
    <source>
        <dbReference type="EMBL" id="GAE29462.1"/>
    </source>
</evidence>
<feature type="transmembrane region" description="Helical" evidence="5">
    <location>
        <begin position="32"/>
        <end position="51"/>
    </location>
</feature>
<dbReference type="InterPro" id="IPR013525">
    <property type="entry name" value="ABC2_TM"/>
</dbReference>
<evidence type="ECO:0000256" key="5">
    <source>
        <dbReference type="SAM" id="Phobius"/>
    </source>
</evidence>
<feature type="transmembrane region" description="Helical" evidence="5">
    <location>
        <begin position="115"/>
        <end position="140"/>
    </location>
</feature>
<dbReference type="AlphaFoldDB" id="W4QBZ8"/>
<keyword evidence="2 5" id="KW-0812">Transmembrane</keyword>
<evidence type="ECO:0000256" key="4">
    <source>
        <dbReference type="ARBA" id="ARBA00023136"/>
    </source>
</evidence>
<dbReference type="OrthoDB" id="1551065at2"/>
<dbReference type="GO" id="GO:0140359">
    <property type="term" value="F:ABC-type transporter activity"/>
    <property type="evidence" value="ECO:0007669"/>
    <property type="project" value="InterPro"/>
</dbReference>
<dbReference type="STRING" id="1236971.JCM9152_822"/>
<dbReference type="EMBL" id="BAUU01000004">
    <property type="protein sequence ID" value="GAE29462.1"/>
    <property type="molecule type" value="Genomic_DNA"/>
</dbReference>
<accession>W4QBZ8</accession>
<evidence type="ECO:0000256" key="1">
    <source>
        <dbReference type="ARBA" id="ARBA00004141"/>
    </source>
</evidence>
<comment type="caution">
    <text evidence="7">The sequence shown here is derived from an EMBL/GenBank/DDBJ whole genome shotgun (WGS) entry which is preliminary data.</text>
</comment>
<keyword evidence="4 5" id="KW-0472">Membrane</keyword>
<gene>
    <name evidence="7" type="ORF">JCM9152_822</name>
</gene>
<keyword evidence="8" id="KW-1185">Reference proteome</keyword>
<feature type="transmembrane region" description="Helical" evidence="5">
    <location>
        <begin position="146"/>
        <end position="167"/>
    </location>
</feature>
<feature type="transmembrane region" description="Helical" evidence="5">
    <location>
        <begin position="179"/>
        <end position="197"/>
    </location>
</feature>
<feature type="transmembrane region" description="Helical" evidence="5">
    <location>
        <begin position="71"/>
        <end position="94"/>
    </location>
</feature>
<dbReference type="Pfam" id="PF12698">
    <property type="entry name" value="ABC2_membrane_3"/>
    <property type="match status" value="1"/>
</dbReference>
<reference evidence="7" key="1">
    <citation type="journal article" date="2014" name="Genome Announc.">
        <title>Draft Genome Sequences of Three Alkaliphilic Bacillus Strains, Bacillus wakoensis JCM 9140T, Bacillus akibai JCM 9157T, and Bacillus hemicellulosilyticus JCM 9152T.</title>
        <authorList>
            <person name="Yuki M."/>
            <person name="Oshima K."/>
            <person name="Suda W."/>
            <person name="Oshida Y."/>
            <person name="Kitamura K."/>
            <person name="Iida T."/>
            <person name="Hattori M."/>
            <person name="Ohkuma M."/>
        </authorList>
    </citation>
    <scope>NUCLEOTIDE SEQUENCE [LARGE SCALE GENOMIC DNA]</scope>
    <source>
        <strain evidence="7">JCM 9152</strain>
    </source>
</reference>
<dbReference type="RefSeq" id="WP_035341049.1">
    <property type="nucleotide sequence ID" value="NZ_BAUU01000004.1"/>
</dbReference>
<evidence type="ECO:0000259" key="6">
    <source>
        <dbReference type="Pfam" id="PF12698"/>
    </source>
</evidence>
<name>W4QBZ8_9BACI</name>
<protein>
    <recommendedName>
        <fullName evidence="6">ABC-2 type transporter transmembrane domain-containing protein</fullName>
    </recommendedName>
</protein>
<organism evidence="7 8">
    <name type="scientific">Halalkalibacter hemicellulosilyticusJCM 9152</name>
    <dbReference type="NCBI Taxonomy" id="1236971"/>
    <lineage>
        <taxon>Bacteria</taxon>
        <taxon>Bacillati</taxon>
        <taxon>Bacillota</taxon>
        <taxon>Bacilli</taxon>
        <taxon>Bacillales</taxon>
        <taxon>Bacillaceae</taxon>
        <taxon>Halalkalibacter</taxon>
    </lineage>
</organism>